<protein>
    <recommendedName>
        <fullName evidence="7">Hemolysin type calcium-binding protein</fullName>
    </recommendedName>
</protein>
<evidence type="ECO:0000313" key="6">
    <source>
        <dbReference type="Proteomes" id="UP000624709"/>
    </source>
</evidence>
<comment type="caution">
    <text evidence="5">The sequence shown here is derived from an EMBL/GenBank/DDBJ whole genome shotgun (WGS) entry which is preliminary data.</text>
</comment>
<dbReference type="PRINTS" id="PR00313">
    <property type="entry name" value="CABNDNGRPT"/>
</dbReference>
<comment type="subcellular location">
    <subcellularLocation>
        <location evidence="1">Secreted</location>
    </subcellularLocation>
</comment>
<dbReference type="Proteomes" id="UP000624709">
    <property type="component" value="Unassembled WGS sequence"/>
</dbReference>
<dbReference type="InterPro" id="IPR050557">
    <property type="entry name" value="RTX_toxin/Mannuronan_C5-epim"/>
</dbReference>
<name>A0ABQ4BEH9_9ACTN</name>
<evidence type="ECO:0000256" key="4">
    <source>
        <dbReference type="SAM" id="SignalP"/>
    </source>
</evidence>
<feature type="signal peptide" evidence="4">
    <location>
        <begin position="1"/>
        <end position="29"/>
    </location>
</feature>
<dbReference type="PANTHER" id="PTHR38340">
    <property type="entry name" value="S-LAYER PROTEIN"/>
    <property type="match status" value="1"/>
</dbReference>
<dbReference type="EMBL" id="BOMS01000079">
    <property type="protein sequence ID" value="GIE69096.1"/>
    <property type="molecule type" value="Genomic_DNA"/>
</dbReference>
<feature type="region of interest" description="Disordered" evidence="3">
    <location>
        <begin position="148"/>
        <end position="175"/>
    </location>
</feature>
<evidence type="ECO:0000256" key="3">
    <source>
        <dbReference type="SAM" id="MobiDB-lite"/>
    </source>
</evidence>
<dbReference type="InterPro" id="IPR001343">
    <property type="entry name" value="Hemolysn_Ca-bd"/>
</dbReference>
<keyword evidence="2" id="KW-0964">Secreted</keyword>
<evidence type="ECO:0000313" key="5">
    <source>
        <dbReference type="EMBL" id="GIE69096.1"/>
    </source>
</evidence>
<feature type="region of interest" description="Disordered" evidence="3">
    <location>
        <begin position="274"/>
        <end position="304"/>
    </location>
</feature>
<evidence type="ECO:0008006" key="7">
    <source>
        <dbReference type="Google" id="ProtNLM"/>
    </source>
</evidence>
<sequence>MTRPRWLSRAGATLIAGTAVLTAASPAQAASAGIAWTKDSTVIFTARAGKANNVVITRSGGTVTIDDKDAIKPGRGCKRVDNTKVRCTTEDPPDFLKINLGTRNDRFVNKTNIWSTVHGGTGNDVITGGTVYDVLIGDAGNDVISGGYGNDSLDGSSGNDRVYGGSGSDWVDGGPGNDRVYGGTYSDSVQGGTGNDLVDGGSGNDFLNGEDETVAMGSPIGADIFRGGAGQDTVSYWDHRRAVTVDLDGKSRDDGQPGEHDTVGADIENIRGSAGNDTLTGNAGANEIFGDEGDDTIRGGAGDDELSGYYGRDKLFGEAGDDTLDAIEPRTPAENQQADQADGGDNATSNGDLCKISAVDVVTTCERVENL</sequence>
<reference evidence="5 6" key="1">
    <citation type="submission" date="2021-01" db="EMBL/GenBank/DDBJ databases">
        <title>Whole genome shotgun sequence of Actinoplanes palleronii NBRC 14916.</title>
        <authorList>
            <person name="Komaki H."/>
            <person name="Tamura T."/>
        </authorList>
    </citation>
    <scope>NUCLEOTIDE SEQUENCE [LARGE SCALE GENOMIC DNA]</scope>
    <source>
        <strain evidence="5 6">NBRC 14916</strain>
    </source>
</reference>
<keyword evidence="6" id="KW-1185">Reference proteome</keyword>
<dbReference type="RefSeq" id="WP_203827293.1">
    <property type="nucleotide sequence ID" value="NZ_BAAATY010000015.1"/>
</dbReference>
<dbReference type="Gene3D" id="2.150.10.10">
    <property type="entry name" value="Serralysin-like metalloprotease, C-terminal"/>
    <property type="match status" value="2"/>
</dbReference>
<proteinExistence type="predicted"/>
<gene>
    <name evidence="5" type="ORF">Apa02nite_052040</name>
</gene>
<feature type="chain" id="PRO_5045554762" description="Hemolysin type calcium-binding protein" evidence="4">
    <location>
        <begin position="30"/>
        <end position="371"/>
    </location>
</feature>
<evidence type="ECO:0000256" key="1">
    <source>
        <dbReference type="ARBA" id="ARBA00004613"/>
    </source>
</evidence>
<dbReference type="PANTHER" id="PTHR38340:SF1">
    <property type="entry name" value="S-LAYER PROTEIN"/>
    <property type="match status" value="1"/>
</dbReference>
<keyword evidence="4" id="KW-0732">Signal</keyword>
<dbReference type="Pfam" id="PF00353">
    <property type="entry name" value="HemolysinCabind"/>
    <property type="match status" value="4"/>
</dbReference>
<dbReference type="SUPFAM" id="SSF51120">
    <property type="entry name" value="beta-Roll"/>
    <property type="match status" value="2"/>
</dbReference>
<accession>A0ABQ4BEH9</accession>
<evidence type="ECO:0000256" key="2">
    <source>
        <dbReference type="ARBA" id="ARBA00022525"/>
    </source>
</evidence>
<organism evidence="5 6">
    <name type="scientific">Actinoplanes palleronii</name>
    <dbReference type="NCBI Taxonomy" id="113570"/>
    <lineage>
        <taxon>Bacteria</taxon>
        <taxon>Bacillati</taxon>
        <taxon>Actinomycetota</taxon>
        <taxon>Actinomycetes</taxon>
        <taxon>Micromonosporales</taxon>
        <taxon>Micromonosporaceae</taxon>
        <taxon>Actinoplanes</taxon>
    </lineage>
</organism>
<dbReference type="InterPro" id="IPR011049">
    <property type="entry name" value="Serralysin-like_metalloprot_C"/>
</dbReference>
<feature type="region of interest" description="Disordered" evidence="3">
    <location>
        <begin position="333"/>
        <end position="352"/>
    </location>
</feature>